<feature type="domain" description="Glycosyltransferase 2-like" evidence="1">
    <location>
        <begin position="4"/>
        <end position="126"/>
    </location>
</feature>
<dbReference type="CDD" id="cd00761">
    <property type="entry name" value="Glyco_tranf_GTA_type"/>
    <property type="match status" value="1"/>
</dbReference>
<dbReference type="GO" id="GO:0016758">
    <property type="term" value="F:hexosyltransferase activity"/>
    <property type="evidence" value="ECO:0007669"/>
    <property type="project" value="UniProtKB-ARBA"/>
</dbReference>
<dbReference type="Pfam" id="PF00535">
    <property type="entry name" value="Glycos_transf_2"/>
    <property type="match status" value="1"/>
</dbReference>
<dbReference type="PANTHER" id="PTHR22916">
    <property type="entry name" value="GLYCOSYLTRANSFERASE"/>
    <property type="match status" value="1"/>
</dbReference>
<accession>A0A968GFP6</accession>
<dbReference type="RefSeq" id="WP_167703813.1">
    <property type="nucleotide sequence ID" value="NZ_CP118168.1"/>
</dbReference>
<sequence length="391" mass="46446">MLVSIIVPFYNVEHYFIRCLESIIHQSYQNLEIILIDDCSPDNSITIARDYAGKDSRIHIIEHTQNLGLGGARNSGLSIARGEYIWFIDSDDEITSPYAVEHLVSVARRDSADIVLFNAQYLMENETVKPIWSVYAYAQEQIFNENRPFYPIFYDVIKNADRRCTGLTTTVWASFFRRLFITQYEFKFLEHTLYEDIPSLMLYPLARRITQLPNVYYNYALRDGSIMRSNKVVNHLEHLERIAARLWGMYDIYWDQLDDKEIIVSILLIHHSLYNINRTFHQLNISQQNTSLRMLYDFLKNQLMHRINFENFAIWPKVMTNQAQWKIFFCSWNEILTDKQKIIIMQNILFSKSYPLEGNILHVIKFHCKKIIKMLLPYGFVRYIQISKTVR</sequence>
<organism evidence="2 3">
    <name type="scientific">Entomospira nematocerorum</name>
    <dbReference type="NCBI Taxonomy" id="2719987"/>
    <lineage>
        <taxon>Bacteria</taxon>
        <taxon>Pseudomonadati</taxon>
        <taxon>Spirochaetota</taxon>
        <taxon>Spirochaetia</taxon>
        <taxon>Spirochaetales</taxon>
        <taxon>Spirochaetaceae</taxon>
        <taxon>Entomospira</taxon>
    </lineage>
</organism>
<comment type="caution">
    <text evidence="2">The sequence shown here is derived from an EMBL/GenBank/DDBJ whole genome shotgun (WGS) entry which is preliminary data.</text>
</comment>
<dbReference type="Proteomes" id="UP000752013">
    <property type="component" value="Unassembled WGS sequence"/>
</dbReference>
<dbReference type="AlphaFoldDB" id="A0A968GFP6"/>
<dbReference type="InterPro" id="IPR001173">
    <property type="entry name" value="Glyco_trans_2-like"/>
</dbReference>
<reference evidence="2" key="1">
    <citation type="submission" date="2020-03" db="EMBL/GenBank/DDBJ databases">
        <title>Spirochaetal bacteria isolated from arthropods constitute a novel genus Entomospira genus novum within the order Spirochaetales.</title>
        <authorList>
            <person name="Grana-Miraglia L."/>
            <person name="Sikutova S."/>
            <person name="Fingerle V."/>
            <person name="Sing A."/>
            <person name="Castillo-Ramirez S."/>
            <person name="Margos G."/>
            <person name="Rudolf I."/>
        </authorList>
    </citation>
    <scope>NUCLEOTIDE SEQUENCE</scope>
    <source>
        <strain evidence="2">BR208</strain>
    </source>
</reference>
<gene>
    <name evidence="2" type="ORF">HCT46_05675</name>
</gene>
<proteinExistence type="predicted"/>
<dbReference type="PANTHER" id="PTHR22916:SF3">
    <property type="entry name" value="UDP-GLCNAC:BETAGAL BETA-1,3-N-ACETYLGLUCOSAMINYLTRANSFERASE-LIKE PROTEIN 1"/>
    <property type="match status" value="1"/>
</dbReference>
<evidence type="ECO:0000313" key="3">
    <source>
        <dbReference type="Proteomes" id="UP000752013"/>
    </source>
</evidence>
<dbReference type="InterPro" id="IPR029044">
    <property type="entry name" value="Nucleotide-diphossugar_trans"/>
</dbReference>
<evidence type="ECO:0000259" key="1">
    <source>
        <dbReference type="Pfam" id="PF00535"/>
    </source>
</evidence>
<dbReference type="Gene3D" id="3.90.550.10">
    <property type="entry name" value="Spore Coat Polysaccharide Biosynthesis Protein SpsA, Chain A"/>
    <property type="match status" value="1"/>
</dbReference>
<evidence type="ECO:0000313" key="2">
    <source>
        <dbReference type="EMBL" id="NIZ47398.1"/>
    </source>
</evidence>
<dbReference type="EMBL" id="JAATLK010000001">
    <property type="protein sequence ID" value="NIZ47398.1"/>
    <property type="molecule type" value="Genomic_DNA"/>
</dbReference>
<keyword evidence="3" id="KW-1185">Reference proteome</keyword>
<name>A0A968GFP6_9SPIO</name>
<protein>
    <submittedName>
        <fullName evidence="2">Glycosyltransferase family 2 protein</fullName>
    </submittedName>
</protein>
<dbReference type="SUPFAM" id="SSF53448">
    <property type="entry name" value="Nucleotide-diphospho-sugar transferases"/>
    <property type="match status" value="1"/>
</dbReference>